<feature type="signal peptide" evidence="1">
    <location>
        <begin position="1"/>
        <end position="17"/>
    </location>
</feature>
<name>Q22P04_TETTS</name>
<evidence type="ECO:0000313" key="3">
    <source>
        <dbReference type="Proteomes" id="UP000009168"/>
    </source>
</evidence>
<keyword evidence="1" id="KW-0732">Signal</keyword>
<dbReference type="GeneID" id="7834952"/>
<protein>
    <submittedName>
        <fullName evidence="2">Peroxidase, putative</fullName>
    </submittedName>
</protein>
<dbReference type="OrthoDB" id="187102at2759"/>
<organism evidence="2 3">
    <name type="scientific">Tetrahymena thermophila (strain SB210)</name>
    <dbReference type="NCBI Taxonomy" id="312017"/>
    <lineage>
        <taxon>Eukaryota</taxon>
        <taxon>Sar</taxon>
        <taxon>Alveolata</taxon>
        <taxon>Ciliophora</taxon>
        <taxon>Intramacronucleata</taxon>
        <taxon>Oligohymenophorea</taxon>
        <taxon>Hymenostomatida</taxon>
        <taxon>Tetrahymenina</taxon>
        <taxon>Tetrahymenidae</taxon>
        <taxon>Tetrahymena</taxon>
    </lineage>
</organism>
<accession>Q22P04</accession>
<keyword evidence="2" id="KW-0575">Peroxidase</keyword>
<evidence type="ECO:0000313" key="2">
    <source>
        <dbReference type="EMBL" id="EAR87007.1"/>
    </source>
</evidence>
<dbReference type="GO" id="GO:0004601">
    <property type="term" value="F:peroxidase activity"/>
    <property type="evidence" value="ECO:0007669"/>
    <property type="project" value="UniProtKB-KW"/>
</dbReference>
<dbReference type="HOGENOM" id="CLU_929983_0_0_1"/>
<dbReference type="AlphaFoldDB" id="Q22P04"/>
<reference evidence="3" key="1">
    <citation type="journal article" date="2006" name="PLoS Biol.">
        <title>Macronuclear genome sequence of the ciliate Tetrahymena thermophila, a model eukaryote.</title>
        <authorList>
            <person name="Eisen J.A."/>
            <person name="Coyne R.S."/>
            <person name="Wu M."/>
            <person name="Wu D."/>
            <person name="Thiagarajan M."/>
            <person name="Wortman J.R."/>
            <person name="Badger J.H."/>
            <person name="Ren Q."/>
            <person name="Amedeo P."/>
            <person name="Jones K.M."/>
            <person name="Tallon L.J."/>
            <person name="Delcher A.L."/>
            <person name="Salzberg S.L."/>
            <person name="Silva J.C."/>
            <person name="Haas B.J."/>
            <person name="Majoros W.H."/>
            <person name="Farzad M."/>
            <person name="Carlton J.M."/>
            <person name="Smith R.K. Jr."/>
            <person name="Garg J."/>
            <person name="Pearlman R.E."/>
            <person name="Karrer K.M."/>
            <person name="Sun L."/>
            <person name="Manning G."/>
            <person name="Elde N.C."/>
            <person name="Turkewitz A.P."/>
            <person name="Asai D.J."/>
            <person name="Wilkes D.E."/>
            <person name="Wang Y."/>
            <person name="Cai H."/>
            <person name="Collins K."/>
            <person name="Stewart B.A."/>
            <person name="Lee S.R."/>
            <person name="Wilamowska K."/>
            <person name="Weinberg Z."/>
            <person name="Ruzzo W.L."/>
            <person name="Wloga D."/>
            <person name="Gaertig J."/>
            <person name="Frankel J."/>
            <person name="Tsao C.-C."/>
            <person name="Gorovsky M.A."/>
            <person name="Keeling P.J."/>
            <person name="Waller R.F."/>
            <person name="Patron N.J."/>
            <person name="Cherry J.M."/>
            <person name="Stover N.A."/>
            <person name="Krieger C.J."/>
            <person name="del Toro C."/>
            <person name="Ryder H.F."/>
            <person name="Williamson S.C."/>
            <person name="Barbeau R.A."/>
            <person name="Hamilton E.P."/>
            <person name="Orias E."/>
        </authorList>
    </citation>
    <scope>NUCLEOTIDE SEQUENCE [LARGE SCALE GENOMIC DNA]</scope>
    <source>
        <strain evidence="3">SB210</strain>
    </source>
</reference>
<keyword evidence="3" id="KW-1185">Reference proteome</keyword>
<dbReference type="OMA" id="DMNTHIP"/>
<feature type="chain" id="PRO_5004201177" evidence="1">
    <location>
        <begin position="18"/>
        <end position="342"/>
    </location>
</feature>
<proteinExistence type="predicted"/>
<dbReference type="eggNOG" id="ENOG502S70T">
    <property type="taxonomic scope" value="Eukaryota"/>
</dbReference>
<sequence>MKTIIILLLIATSAVIADDFSSSEYQAQQRNQKLNKLWQAITENKQSGTYPSPLEIASIFTESMSVTIDYKSDSLPEGRKKLIHSVGVVGQVKFVAEPDTPYTGLFKGADSALVRFSLAKPPNYSKPEAKYAFDNYTPGLGLKFLADGVPSANLVAMWGVNGVDSFNFFDKDMNTHIPNAEGLQLKLVAKKFSTATPIVQNVGLRSFADRNQDGSQVSEPKFPFKLTFRAPSDIKNRFTDNFTREYSQIFAEIQPGTTVLEVLAMDDPATGCLKKIGSLITTSEFTTSKFGDKNLFFQHQAYTNDIELHSQWSDYTPYFSFFGSNLPKKPEGKCPFASLLGL</sequence>
<gene>
    <name evidence="2" type="ORF">TTHERM_00417890</name>
</gene>
<dbReference type="Proteomes" id="UP000009168">
    <property type="component" value="Unassembled WGS sequence"/>
</dbReference>
<evidence type="ECO:0000256" key="1">
    <source>
        <dbReference type="SAM" id="SignalP"/>
    </source>
</evidence>
<dbReference type="InParanoid" id="Q22P04"/>
<dbReference type="EMBL" id="GG662856">
    <property type="protein sequence ID" value="EAR87007.1"/>
    <property type="molecule type" value="Genomic_DNA"/>
</dbReference>
<dbReference type="KEGG" id="tet:TTHERM_00417890"/>
<dbReference type="RefSeq" id="XP_001007252.1">
    <property type="nucleotide sequence ID" value="XM_001007252.3"/>
</dbReference>
<keyword evidence="2" id="KW-0560">Oxidoreductase</keyword>